<keyword evidence="1" id="KW-0812">Transmembrane</keyword>
<evidence type="ECO:0000256" key="1">
    <source>
        <dbReference type="SAM" id="Phobius"/>
    </source>
</evidence>
<accession>A0ABD3PUC5</accession>
<organism evidence="2 3">
    <name type="scientific">Cyclotella cryptica</name>
    <dbReference type="NCBI Taxonomy" id="29204"/>
    <lineage>
        <taxon>Eukaryota</taxon>
        <taxon>Sar</taxon>
        <taxon>Stramenopiles</taxon>
        <taxon>Ochrophyta</taxon>
        <taxon>Bacillariophyta</taxon>
        <taxon>Coscinodiscophyceae</taxon>
        <taxon>Thalassiosirophycidae</taxon>
        <taxon>Stephanodiscales</taxon>
        <taxon>Stephanodiscaceae</taxon>
        <taxon>Cyclotella</taxon>
    </lineage>
</organism>
<reference evidence="2 3" key="1">
    <citation type="journal article" date="2020" name="G3 (Bethesda)">
        <title>Improved Reference Genome for Cyclotella cryptica CCMP332, a Model for Cell Wall Morphogenesis, Salinity Adaptation, and Lipid Production in Diatoms (Bacillariophyta).</title>
        <authorList>
            <person name="Roberts W.R."/>
            <person name="Downey K.M."/>
            <person name="Ruck E.C."/>
            <person name="Traller J.C."/>
            <person name="Alverson A.J."/>
        </authorList>
    </citation>
    <scope>NUCLEOTIDE SEQUENCE [LARGE SCALE GENOMIC DNA]</scope>
    <source>
        <strain evidence="2 3">CCMP332</strain>
    </source>
</reference>
<dbReference type="AlphaFoldDB" id="A0ABD3PUC5"/>
<sequence>MARHQPAYVVIIARDCTPIHPPRQINKMKFITALFLSAISASTATQVDTSDIPASSKMGSRLLSKARMLENNNNNGDISWISGYSLKFEKCATSNDYYGGYFGGNGNNNNQNQNNRNGYNGMYQQRLVHFKLCPSSSCSSCDGGADYVIDMNEYVNAYMESKLEAQEYNCERVRENCYCDDANDDQACEQACYYSAGLDYCQQDQQNDNGQNQFNLQEALECRRLEVDEDAMNYYAYQNGGNGQQNGYYNNYMNNGQGGKMEFFVGPYCSANGKSIFLGVFMDETCSYEAPQGIYSKLNYGQSLPYSSESIIGSSCVSCMEPQDYNDNNNGDQQDEDNVLEVCERLYEQSGKCETNLAALNSAYGQYPNTYGCDFIKGLKASGKTRISFNQVSKSVTPKALAGVFAVTTVIFGATAYYLGKKLQRSNVNLVSENGAMA</sequence>
<dbReference type="Proteomes" id="UP001516023">
    <property type="component" value="Unassembled WGS sequence"/>
</dbReference>
<protein>
    <submittedName>
        <fullName evidence="2">Uncharacterized protein</fullName>
    </submittedName>
</protein>
<keyword evidence="1" id="KW-0472">Membrane</keyword>
<gene>
    <name evidence="2" type="ORF">HJC23_011504</name>
</gene>
<feature type="transmembrane region" description="Helical" evidence="1">
    <location>
        <begin position="400"/>
        <end position="420"/>
    </location>
</feature>
<evidence type="ECO:0000313" key="2">
    <source>
        <dbReference type="EMBL" id="KAL3791448.1"/>
    </source>
</evidence>
<comment type="caution">
    <text evidence="2">The sequence shown here is derived from an EMBL/GenBank/DDBJ whole genome shotgun (WGS) entry which is preliminary data.</text>
</comment>
<keyword evidence="1" id="KW-1133">Transmembrane helix</keyword>
<name>A0ABD3PUC5_9STRA</name>
<keyword evidence="3" id="KW-1185">Reference proteome</keyword>
<evidence type="ECO:0000313" key="3">
    <source>
        <dbReference type="Proteomes" id="UP001516023"/>
    </source>
</evidence>
<proteinExistence type="predicted"/>
<dbReference type="EMBL" id="JABMIG020000114">
    <property type="protein sequence ID" value="KAL3791448.1"/>
    <property type="molecule type" value="Genomic_DNA"/>
</dbReference>